<evidence type="ECO:0000259" key="1">
    <source>
        <dbReference type="Pfam" id="PF04230"/>
    </source>
</evidence>
<proteinExistence type="predicted"/>
<organism evidence="2 3">
    <name type="scientific">Mycolicibacterium chitae</name>
    <name type="common">Mycobacterium chitae</name>
    <dbReference type="NCBI Taxonomy" id="1792"/>
    <lineage>
        <taxon>Bacteria</taxon>
        <taxon>Bacillati</taxon>
        <taxon>Actinomycetota</taxon>
        <taxon>Actinomycetes</taxon>
        <taxon>Mycobacteriales</taxon>
        <taxon>Mycobacteriaceae</taxon>
        <taxon>Mycolicibacterium</taxon>
    </lineage>
</organism>
<accession>A0A3S4RTL0</accession>
<gene>
    <name evidence="2" type="ORF">NCTC10485_02838</name>
</gene>
<dbReference type="Proteomes" id="UP000282551">
    <property type="component" value="Chromosome"/>
</dbReference>
<dbReference type="AlphaFoldDB" id="A0A3S4RTL0"/>
<sequence>MGVSLPPTDPKLIYLVAPAGNPNFGDEFILRSWLRHLARTRPDTDVVVDCHTPGQAAVLLARSHPRVTFVDTVWRICFETAEQPADTAVDFAADVLDNPGRLPRIVSGIELLARADTVHLVGGGYLNTVWSHHLSLLATASAAVQRYGVRAVATGQGLLPAGDDGRRAWLRKLGSHFTLFDVRDRPSLETLADTACQVTHTGDDAWLGVADEGVYDETSPTVARDFVFCLQSDLMDDFDGGRGIDALTEAVTQVVRDWRLRGEDVAFVEALPGADRQVYDRVADQLPGALFVPFTELWNRGVPARAGQTWVSTRFHLHLLAAAAGASGVAVAGRTDYYPIKHESLRDAGSRWQLSTTAVLPQQPPTDGGFTEAAVAQLRTDKLALAAALYPPAPTRIHRATKAIRELSRRR</sequence>
<dbReference type="Pfam" id="PF04230">
    <property type="entry name" value="PS_pyruv_trans"/>
    <property type="match status" value="1"/>
</dbReference>
<dbReference type="InterPro" id="IPR007345">
    <property type="entry name" value="Polysacch_pyruvyl_Trfase"/>
</dbReference>
<dbReference type="EMBL" id="LR134355">
    <property type="protein sequence ID" value="VEG48540.1"/>
    <property type="molecule type" value="Genomic_DNA"/>
</dbReference>
<dbReference type="PANTHER" id="PTHR36836">
    <property type="entry name" value="COLANIC ACID BIOSYNTHESIS PROTEIN WCAK"/>
    <property type="match status" value="1"/>
</dbReference>
<feature type="domain" description="Polysaccharide pyruvyl transferase" evidence="1">
    <location>
        <begin position="23"/>
        <end position="207"/>
    </location>
</feature>
<name>A0A3S4RTL0_MYCCI</name>
<protein>
    <submittedName>
        <fullName evidence="2">Polysaccharide pyruvyl transferase CsaB</fullName>
    </submittedName>
</protein>
<dbReference type="PANTHER" id="PTHR36836:SF1">
    <property type="entry name" value="COLANIC ACID BIOSYNTHESIS PROTEIN WCAK"/>
    <property type="match status" value="1"/>
</dbReference>
<keyword evidence="3" id="KW-1185">Reference proteome</keyword>
<dbReference type="GO" id="GO:0016740">
    <property type="term" value="F:transferase activity"/>
    <property type="evidence" value="ECO:0007669"/>
    <property type="project" value="UniProtKB-KW"/>
</dbReference>
<reference evidence="2 3" key="1">
    <citation type="submission" date="2018-12" db="EMBL/GenBank/DDBJ databases">
        <authorList>
            <consortium name="Pathogen Informatics"/>
        </authorList>
    </citation>
    <scope>NUCLEOTIDE SEQUENCE [LARGE SCALE GENOMIC DNA]</scope>
    <source>
        <strain evidence="2 3">NCTC10485</strain>
    </source>
</reference>
<evidence type="ECO:0000313" key="3">
    <source>
        <dbReference type="Proteomes" id="UP000282551"/>
    </source>
</evidence>
<keyword evidence="2" id="KW-0808">Transferase</keyword>
<evidence type="ECO:0000313" key="2">
    <source>
        <dbReference type="EMBL" id="VEG48540.1"/>
    </source>
</evidence>